<dbReference type="AlphaFoldDB" id="A0A5C6X9I6"/>
<evidence type="ECO:0000313" key="3">
    <source>
        <dbReference type="Proteomes" id="UP000321412"/>
    </source>
</evidence>
<dbReference type="Proteomes" id="UP000321412">
    <property type="component" value="Unassembled WGS sequence"/>
</dbReference>
<evidence type="ECO:0000256" key="1">
    <source>
        <dbReference type="SAM" id="SignalP"/>
    </source>
</evidence>
<dbReference type="OrthoDB" id="5504878at2"/>
<gene>
    <name evidence="2" type="ORF">FRC98_16345</name>
</gene>
<dbReference type="RefSeq" id="WP_146982522.1">
    <property type="nucleotide sequence ID" value="NZ_VOSM01000009.1"/>
</dbReference>
<feature type="signal peptide" evidence="1">
    <location>
        <begin position="1"/>
        <end position="24"/>
    </location>
</feature>
<feature type="chain" id="PRO_5022667168" description="Dickkopf N-terminal cysteine-rich domain-containing protein" evidence="1">
    <location>
        <begin position="25"/>
        <end position="254"/>
    </location>
</feature>
<dbReference type="EMBL" id="VOSM01000009">
    <property type="protein sequence ID" value="TXD35385.1"/>
    <property type="molecule type" value="Genomic_DNA"/>
</dbReference>
<sequence>MIQKTFQNRLAMSLVALSMALSWACGGSTVEIDNRQNEDDQDYEEIDPQLRAFADEVRRAECQVLFNCCDARERIERLGISYSEEECLTNAGLLPSGLGLAMLNEAIVSERIVVDWDAADMCVNAFTTQSCSEFTEREAIRTTLPGCRQMLIPQSENGDECILDEECISGYCHRNVFEEDAADVCAEMSGVGDDCSMSSCPTGTFCDSIDYTCRQTLRAGSSCYRAQECRSGRCDPNEQGELRCSEVAPICQGD</sequence>
<evidence type="ECO:0000313" key="2">
    <source>
        <dbReference type="EMBL" id="TXD35385.1"/>
    </source>
</evidence>
<evidence type="ECO:0008006" key="4">
    <source>
        <dbReference type="Google" id="ProtNLM"/>
    </source>
</evidence>
<keyword evidence="3" id="KW-1185">Reference proteome</keyword>
<organism evidence="2 3">
    <name type="scientific">Lujinxingia vulgaris</name>
    <dbReference type="NCBI Taxonomy" id="2600176"/>
    <lineage>
        <taxon>Bacteria</taxon>
        <taxon>Deltaproteobacteria</taxon>
        <taxon>Bradymonadales</taxon>
        <taxon>Lujinxingiaceae</taxon>
        <taxon>Lujinxingia</taxon>
    </lineage>
</organism>
<protein>
    <recommendedName>
        <fullName evidence="4">Dickkopf N-terminal cysteine-rich domain-containing protein</fullName>
    </recommendedName>
</protein>
<name>A0A5C6X9I6_9DELT</name>
<accession>A0A5C6X9I6</accession>
<comment type="caution">
    <text evidence="2">The sequence shown here is derived from an EMBL/GenBank/DDBJ whole genome shotgun (WGS) entry which is preliminary data.</text>
</comment>
<proteinExistence type="predicted"/>
<keyword evidence="1" id="KW-0732">Signal</keyword>
<reference evidence="2 3" key="1">
    <citation type="submission" date="2019-08" db="EMBL/GenBank/DDBJ databases">
        <title>Bradymonadales sp. TMQ4.</title>
        <authorList>
            <person name="Liang Q."/>
        </authorList>
    </citation>
    <scope>NUCLEOTIDE SEQUENCE [LARGE SCALE GENOMIC DNA]</scope>
    <source>
        <strain evidence="2 3">TMQ4</strain>
    </source>
</reference>